<gene>
    <name evidence="1" type="ORF">BCR37DRAFT_393458</name>
</gene>
<dbReference type="EMBL" id="MCFI01000012">
    <property type="protein sequence ID" value="ORY80780.1"/>
    <property type="molecule type" value="Genomic_DNA"/>
</dbReference>
<comment type="caution">
    <text evidence="1">The sequence shown here is derived from an EMBL/GenBank/DDBJ whole genome shotgun (WGS) entry which is preliminary data.</text>
</comment>
<evidence type="ECO:0000313" key="1">
    <source>
        <dbReference type="EMBL" id="ORY80780.1"/>
    </source>
</evidence>
<evidence type="ECO:0000313" key="2">
    <source>
        <dbReference type="Proteomes" id="UP000193685"/>
    </source>
</evidence>
<dbReference type="Proteomes" id="UP000193685">
    <property type="component" value="Unassembled WGS sequence"/>
</dbReference>
<keyword evidence="2" id="KW-1185">Reference proteome</keyword>
<reference evidence="1 2" key="1">
    <citation type="submission" date="2016-07" db="EMBL/GenBank/DDBJ databases">
        <title>Pervasive Adenine N6-methylation of Active Genes in Fungi.</title>
        <authorList>
            <consortium name="DOE Joint Genome Institute"/>
            <person name="Mondo S.J."/>
            <person name="Dannebaum R.O."/>
            <person name="Kuo R.C."/>
            <person name="Labutti K."/>
            <person name="Haridas S."/>
            <person name="Kuo A."/>
            <person name="Salamov A."/>
            <person name="Ahrendt S.R."/>
            <person name="Lipzen A."/>
            <person name="Sullivan W."/>
            <person name="Andreopoulos W.B."/>
            <person name="Clum A."/>
            <person name="Lindquist E."/>
            <person name="Daum C."/>
            <person name="Ramamoorthy G.K."/>
            <person name="Gryganskyi A."/>
            <person name="Culley D."/>
            <person name="Magnuson J.K."/>
            <person name="James T.Y."/>
            <person name="O'Malley M.A."/>
            <person name="Stajich J.E."/>
            <person name="Spatafora J.W."/>
            <person name="Visel A."/>
            <person name="Grigoriev I.V."/>
        </authorList>
    </citation>
    <scope>NUCLEOTIDE SEQUENCE [LARGE SCALE GENOMIC DNA]</scope>
    <source>
        <strain evidence="1 2">12-1054</strain>
    </source>
</reference>
<dbReference type="GeneID" id="63787905"/>
<dbReference type="AlphaFoldDB" id="A0A1Y2FA30"/>
<accession>A0A1Y2FA30</accession>
<organism evidence="1 2">
    <name type="scientific">Protomyces lactucae-debilis</name>
    <dbReference type="NCBI Taxonomy" id="2754530"/>
    <lineage>
        <taxon>Eukaryota</taxon>
        <taxon>Fungi</taxon>
        <taxon>Dikarya</taxon>
        <taxon>Ascomycota</taxon>
        <taxon>Taphrinomycotina</taxon>
        <taxon>Taphrinomycetes</taxon>
        <taxon>Taphrinales</taxon>
        <taxon>Protomycetaceae</taxon>
        <taxon>Protomyces</taxon>
    </lineage>
</organism>
<dbReference type="STRING" id="56484.A0A1Y2FA30"/>
<name>A0A1Y2FA30_PROLT</name>
<dbReference type="RefSeq" id="XP_040724425.1">
    <property type="nucleotide sequence ID" value="XM_040871306.1"/>
</dbReference>
<feature type="non-terminal residue" evidence="1">
    <location>
        <position position="168"/>
    </location>
</feature>
<sequence length="168" mass="19505">MFPKLLRDEAILEYDAPTKDLFFAPAQNHEMLKNFCAPWLLAWRAEMDVQPITSKFRLLLYLSKYASKGNKSNFDDLLTTVLDNTDDEARFTHLAKKLVFSQMAVAERPNQEVMHHLLGLPLIESSRLVVTVNCHPDQLVMLESDELVPAMWLAYEQRKQQHEALSMW</sequence>
<dbReference type="OrthoDB" id="4958516at2759"/>
<proteinExistence type="predicted"/>
<protein>
    <submittedName>
        <fullName evidence="1">Uncharacterized protein</fullName>
    </submittedName>
</protein>